<gene>
    <name evidence="2" type="ORF">EPA93_36535</name>
</gene>
<dbReference type="OrthoDB" id="164984at2"/>
<evidence type="ECO:0000313" key="2">
    <source>
        <dbReference type="EMBL" id="QBD81190.1"/>
    </source>
</evidence>
<dbReference type="RefSeq" id="WP_129892251.1">
    <property type="nucleotide sequence ID" value="NZ_CP035758.1"/>
</dbReference>
<feature type="region of interest" description="Disordered" evidence="1">
    <location>
        <begin position="78"/>
        <end position="101"/>
    </location>
</feature>
<dbReference type="Proteomes" id="UP000290365">
    <property type="component" value="Chromosome"/>
</dbReference>
<organism evidence="2 3">
    <name type="scientific">Ktedonosporobacter rubrisoli</name>
    <dbReference type="NCBI Taxonomy" id="2509675"/>
    <lineage>
        <taxon>Bacteria</taxon>
        <taxon>Bacillati</taxon>
        <taxon>Chloroflexota</taxon>
        <taxon>Ktedonobacteria</taxon>
        <taxon>Ktedonobacterales</taxon>
        <taxon>Ktedonosporobacteraceae</taxon>
        <taxon>Ktedonosporobacter</taxon>
    </lineage>
</organism>
<dbReference type="AlphaFoldDB" id="A0A4P6K0N2"/>
<sequence length="101" mass="11229">MQQEQNEPVSAQSELSETWQELLGILPKGKHPTAPQVSPNNGETPALQEDPWNSLVHAKGIEVVDLQQLHLHMSDQDVEQVLDKMREQPAQDTDDASGSDH</sequence>
<keyword evidence="3" id="KW-1185">Reference proteome</keyword>
<feature type="region of interest" description="Disordered" evidence="1">
    <location>
        <begin position="1"/>
        <end position="51"/>
    </location>
</feature>
<reference evidence="2 3" key="1">
    <citation type="submission" date="2019-01" db="EMBL/GenBank/DDBJ databases">
        <title>Ktedonosporobacter rubrisoli SCAWS-G2.</title>
        <authorList>
            <person name="Huang Y."/>
            <person name="Yan B."/>
        </authorList>
    </citation>
    <scope>NUCLEOTIDE SEQUENCE [LARGE SCALE GENOMIC DNA]</scope>
    <source>
        <strain evidence="2 3">SCAWS-G2</strain>
    </source>
</reference>
<protein>
    <submittedName>
        <fullName evidence="2">Uncharacterized protein</fullName>
    </submittedName>
</protein>
<dbReference type="KEGG" id="kbs:EPA93_36535"/>
<feature type="compositionally biased region" description="Acidic residues" evidence="1">
    <location>
        <begin position="92"/>
        <end position="101"/>
    </location>
</feature>
<proteinExistence type="predicted"/>
<evidence type="ECO:0000313" key="3">
    <source>
        <dbReference type="Proteomes" id="UP000290365"/>
    </source>
</evidence>
<dbReference type="EMBL" id="CP035758">
    <property type="protein sequence ID" value="QBD81190.1"/>
    <property type="molecule type" value="Genomic_DNA"/>
</dbReference>
<name>A0A4P6K0N2_KTERU</name>
<feature type="compositionally biased region" description="Polar residues" evidence="1">
    <location>
        <begin position="1"/>
        <end position="19"/>
    </location>
</feature>
<accession>A0A4P6K0N2</accession>
<evidence type="ECO:0000256" key="1">
    <source>
        <dbReference type="SAM" id="MobiDB-lite"/>
    </source>
</evidence>